<dbReference type="GO" id="GO:0022857">
    <property type="term" value="F:transmembrane transporter activity"/>
    <property type="evidence" value="ECO:0007669"/>
    <property type="project" value="InterPro"/>
</dbReference>
<feature type="transmembrane region" description="Helical" evidence="11">
    <location>
        <begin position="314"/>
        <end position="337"/>
    </location>
</feature>
<keyword evidence="2" id="KW-0813">Transport</keyword>
<organism evidence="12 13">
    <name type="scientific">Kribbella pittospori</name>
    <dbReference type="NCBI Taxonomy" id="722689"/>
    <lineage>
        <taxon>Bacteria</taxon>
        <taxon>Bacillati</taxon>
        <taxon>Actinomycetota</taxon>
        <taxon>Actinomycetes</taxon>
        <taxon>Propionibacteriales</taxon>
        <taxon>Kribbellaceae</taxon>
        <taxon>Kribbella</taxon>
    </lineage>
</organism>
<dbReference type="GO" id="GO:0005886">
    <property type="term" value="C:plasma membrane"/>
    <property type="evidence" value="ECO:0007669"/>
    <property type="project" value="UniProtKB-SubCell"/>
</dbReference>
<feature type="transmembrane region" description="Helical" evidence="11">
    <location>
        <begin position="150"/>
        <end position="170"/>
    </location>
</feature>
<dbReference type="RefSeq" id="WP_131361995.1">
    <property type="nucleotide sequence ID" value="NZ_SJKB01000010.1"/>
</dbReference>
<protein>
    <recommendedName>
        <fullName evidence="10">Xylose transport system permease protein XylH</fullName>
    </recommendedName>
</protein>
<dbReference type="AlphaFoldDB" id="A0A4R0KGG4"/>
<dbReference type="CDD" id="cd06579">
    <property type="entry name" value="TM_PBP1_transp_AraH_like"/>
    <property type="match status" value="1"/>
</dbReference>
<dbReference type="OrthoDB" id="3468954at2"/>
<sequence length="425" mass="44158">MSAQTDHFIKPDSAEPVEGLGALSAYIRDYLGRVRGGELGSIPAMVGLIVITVVFAVVHQGFLSAYNIEALVIQAAPIILMAMGLVFVLLLGEIDLSAGTTGGLCSAIMAVLMIRHGFPWWLGLLIGLGVGVLIGLGIGWLRARVGVPSFVITLATFLAFQGVTLILIGGQGAVTLPADSPIIKLENSFVPLWLGWVLWALFVIGYAAVKVNDALGRERSGLSRPPFTVIAAKVVVLAALGAAFTYEMGINRNLSANAFFNNKAEGMPWVVVLLVILFAGWHFILSRTSYGRHLYAVGGNEEASRRAGIVVSRIRISVFAICSGMAAVSGVVAASLLQSVQSNAGAGNTLLLAVGAAVIGGTSLFGGHGRVIDAVLGGLVVAVIINGMSDLIQGANSAGYEWVVTGAVLLLAAGFDAVVRRARAS</sequence>
<keyword evidence="5" id="KW-0762">Sugar transport</keyword>
<keyword evidence="3" id="KW-1003">Cell membrane</keyword>
<comment type="subcellular location">
    <subcellularLocation>
        <location evidence="1">Cell membrane</location>
        <topology evidence="1">Multi-pass membrane protein</topology>
    </subcellularLocation>
</comment>
<dbReference type="PANTHER" id="PTHR32196">
    <property type="entry name" value="ABC TRANSPORTER PERMEASE PROTEIN YPHD-RELATED-RELATED"/>
    <property type="match status" value="1"/>
</dbReference>
<evidence type="ECO:0000313" key="12">
    <source>
        <dbReference type="EMBL" id="TCC57646.1"/>
    </source>
</evidence>
<keyword evidence="8 11" id="KW-0472">Membrane</keyword>
<feature type="transmembrane region" description="Helical" evidence="11">
    <location>
        <begin position="190"/>
        <end position="209"/>
    </location>
</feature>
<feature type="transmembrane region" description="Helical" evidence="11">
    <location>
        <begin position="96"/>
        <end position="114"/>
    </location>
</feature>
<feature type="transmembrane region" description="Helical" evidence="11">
    <location>
        <begin position="266"/>
        <end position="285"/>
    </location>
</feature>
<evidence type="ECO:0000256" key="8">
    <source>
        <dbReference type="ARBA" id="ARBA00023136"/>
    </source>
</evidence>
<gene>
    <name evidence="12" type="ORF">E0H73_30240</name>
</gene>
<evidence type="ECO:0000256" key="3">
    <source>
        <dbReference type="ARBA" id="ARBA00022475"/>
    </source>
</evidence>
<dbReference type="Pfam" id="PF02653">
    <property type="entry name" value="BPD_transp_2"/>
    <property type="match status" value="1"/>
</dbReference>
<evidence type="ECO:0000256" key="5">
    <source>
        <dbReference type="ARBA" id="ARBA00022597"/>
    </source>
</evidence>
<feature type="transmembrane region" description="Helical" evidence="11">
    <location>
        <begin position="70"/>
        <end position="91"/>
    </location>
</feature>
<evidence type="ECO:0000256" key="1">
    <source>
        <dbReference type="ARBA" id="ARBA00004651"/>
    </source>
</evidence>
<comment type="caution">
    <text evidence="12">The sequence shown here is derived from an EMBL/GenBank/DDBJ whole genome shotgun (WGS) entry which is preliminary data.</text>
</comment>
<accession>A0A4R0KGG4</accession>
<comment type="function">
    <text evidence="9">Part of the binding-protein-dependent transport system for D-xylose. Probably responsible for the translocation of the substrate across the membrane.</text>
</comment>
<dbReference type="InterPro" id="IPR001851">
    <property type="entry name" value="ABC_transp_permease"/>
</dbReference>
<name>A0A4R0KGG4_9ACTN</name>
<evidence type="ECO:0000256" key="10">
    <source>
        <dbReference type="ARBA" id="ARBA00035686"/>
    </source>
</evidence>
<reference evidence="12 13" key="1">
    <citation type="submission" date="2019-02" db="EMBL/GenBank/DDBJ databases">
        <title>Kribbella capetownensis sp. nov. and Kribbella speibonae sp. nov., isolated from soil.</title>
        <authorList>
            <person name="Curtis S.M."/>
            <person name="Norton I."/>
            <person name="Everest G.J."/>
            <person name="Meyers P.R."/>
        </authorList>
    </citation>
    <scope>NUCLEOTIDE SEQUENCE [LARGE SCALE GENOMIC DNA]</scope>
    <source>
        <strain evidence="12 13">NRRL B-24813</strain>
    </source>
</reference>
<keyword evidence="7 11" id="KW-1133">Transmembrane helix</keyword>
<feature type="transmembrane region" description="Helical" evidence="11">
    <location>
        <begin position="230"/>
        <end position="246"/>
    </location>
</feature>
<keyword evidence="4" id="KW-0997">Cell inner membrane</keyword>
<keyword evidence="6 11" id="KW-0812">Transmembrane</keyword>
<feature type="transmembrane region" description="Helical" evidence="11">
    <location>
        <begin position="349"/>
        <end position="367"/>
    </location>
</feature>
<evidence type="ECO:0000256" key="11">
    <source>
        <dbReference type="SAM" id="Phobius"/>
    </source>
</evidence>
<dbReference type="EMBL" id="SJKB01000010">
    <property type="protein sequence ID" value="TCC57646.1"/>
    <property type="molecule type" value="Genomic_DNA"/>
</dbReference>
<evidence type="ECO:0000256" key="7">
    <source>
        <dbReference type="ARBA" id="ARBA00022989"/>
    </source>
</evidence>
<evidence type="ECO:0000313" key="13">
    <source>
        <dbReference type="Proteomes" id="UP000291144"/>
    </source>
</evidence>
<evidence type="ECO:0000256" key="9">
    <source>
        <dbReference type="ARBA" id="ARBA00035611"/>
    </source>
</evidence>
<dbReference type="Proteomes" id="UP000291144">
    <property type="component" value="Unassembled WGS sequence"/>
</dbReference>
<evidence type="ECO:0000256" key="2">
    <source>
        <dbReference type="ARBA" id="ARBA00022448"/>
    </source>
</evidence>
<feature type="transmembrane region" description="Helical" evidence="11">
    <location>
        <begin position="399"/>
        <end position="419"/>
    </location>
</feature>
<proteinExistence type="predicted"/>
<evidence type="ECO:0000256" key="4">
    <source>
        <dbReference type="ARBA" id="ARBA00022519"/>
    </source>
</evidence>
<evidence type="ECO:0000256" key="6">
    <source>
        <dbReference type="ARBA" id="ARBA00022692"/>
    </source>
</evidence>
<feature type="transmembrane region" description="Helical" evidence="11">
    <location>
        <begin position="39"/>
        <end position="58"/>
    </location>
</feature>
<feature type="transmembrane region" description="Helical" evidence="11">
    <location>
        <begin position="374"/>
        <end position="393"/>
    </location>
</feature>
<dbReference type="PANTHER" id="PTHR32196:SF32">
    <property type="entry name" value="XYLOSE TRANSPORT SYSTEM PERMEASE PROTEIN XYLH"/>
    <property type="match status" value="1"/>
</dbReference>
<keyword evidence="13" id="KW-1185">Reference proteome</keyword>
<feature type="transmembrane region" description="Helical" evidence="11">
    <location>
        <begin position="120"/>
        <end position="141"/>
    </location>
</feature>